<proteinExistence type="predicted"/>
<evidence type="ECO:0000256" key="6">
    <source>
        <dbReference type="ARBA" id="ARBA00022777"/>
    </source>
</evidence>
<feature type="transmembrane region" description="Helical" evidence="9">
    <location>
        <begin position="75"/>
        <end position="93"/>
    </location>
</feature>
<feature type="domain" description="Signal transduction histidine kinase subgroup 3 dimerisation and phosphoacceptor" evidence="12">
    <location>
        <begin position="256"/>
        <end position="321"/>
    </location>
</feature>
<feature type="transmembrane region" description="Helical" evidence="9">
    <location>
        <begin position="137"/>
        <end position="156"/>
    </location>
</feature>
<dbReference type="InterPro" id="IPR011623">
    <property type="entry name" value="7TMR_DISM_rcpt_extracell_dom1"/>
</dbReference>
<dbReference type="Pfam" id="PF07730">
    <property type="entry name" value="HisKA_3"/>
    <property type="match status" value="1"/>
</dbReference>
<dbReference type="Proteomes" id="UP001597369">
    <property type="component" value="Unassembled WGS sequence"/>
</dbReference>
<keyword evidence="9" id="KW-1133">Transmembrane helix</keyword>
<keyword evidence="9" id="KW-0812">Transmembrane</keyword>
<feature type="transmembrane region" description="Helical" evidence="9">
    <location>
        <begin position="105"/>
        <end position="131"/>
    </location>
</feature>
<dbReference type="SUPFAM" id="SSF55874">
    <property type="entry name" value="ATPase domain of HSP90 chaperone/DNA topoisomerase II/histidine kinase"/>
    <property type="match status" value="1"/>
</dbReference>
<keyword evidence="3" id="KW-0597">Phosphoprotein</keyword>
<sequence length="453" mass="52744">MTQSFDTEFIFKCFFEGVLFAQLVYVVFHLCVHNNRRDYLYYLLYLLSSVAYFLYKDFMFYKLGWKYGGYPYPHNGLNYVLANIMHFTYLKFVKHFIGTKKKYPYIHRVAFALTRFIMFFIILNILSMIFFKTLVPAYVQYVYSGTLAIVTFALIYRMFLRRNTLINYIIFGSVMYALCSLISLVVAVAHMNGYLPTFEGSLTIVQIGVMLEVLCFTAGLAHKSVIVETERNLSQQRLLQEMERNKKLDEDLQHIRDKISQDLHDDIGATLTAISVYSDVAQKYHQRENPQGVLDMLNQIGGTARQMVNDMRDIVWMINPKNDELSALLDKIHIFASTIVLGKDIRLHFAVAQEIKDLRLNMQMRRDMYLVVKEGVTNVVKHSECRNLWISFIYEREYILLVVKDDGKGFSLQEGSRGNGIYNIEKRARHHNGKLSIKSDALGSTLECQFELK</sequence>
<dbReference type="EMBL" id="JBHUHV010000054">
    <property type="protein sequence ID" value="MFD2068762.1"/>
    <property type="molecule type" value="Genomic_DNA"/>
</dbReference>
<dbReference type="PANTHER" id="PTHR24421:SF10">
    <property type="entry name" value="NITRATE_NITRITE SENSOR PROTEIN NARQ"/>
    <property type="match status" value="1"/>
</dbReference>
<keyword evidence="14" id="KW-1185">Reference proteome</keyword>
<keyword evidence="5" id="KW-0547">Nucleotide-binding</keyword>
<evidence type="ECO:0000313" key="14">
    <source>
        <dbReference type="Proteomes" id="UP001597369"/>
    </source>
</evidence>
<dbReference type="CDD" id="cd16917">
    <property type="entry name" value="HATPase_UhpB-NarQ-NarX-like"/>
    <property type="match status" value="1"/>
</dbReference>
<dbReference type="EC" id="2.7.13.3" evidence="2"/>
<dbReference type="Gene3D" id="1.20.5.1930">
    <property type="match status" value="1"/>
</dbReference>
<evidence type="ECO:0000256" key="4">
    <source>
        <dbReference type="ARBA" id="ARBA00022679"/>
    </source>
</evidence>
<evidence type="ECO:0000256" key="3">
    <source>
        <dbReference type="ARBA" id="ARBA00022553"/>
    </source>
</evidence>
<reference evidence="14" key="1">
    <citation type="journal article" date="2019" name="Int. J. Syst. Evol. Microbiol.">
        <title>The Global Catalogue of Microorganisms (GCM) 10K type strain sequencing project: providing services to taxonomists for standard genome sequencing and annotation.</title>
        <authorList>
            <consortium name="The Broad Institute Genomics Platform"/>
            <consortium name="The Broad Institute Genome Sequencing Center for Infectious Disease"/>
            <person name="Wu L."/>
            <person name="Ma J."/>
        </authorList>
    </citation>
    <scope>NUCLEOTIDE SEQUENCE [LARGE SCALE GENOMIC DNA]</scope>
    <source>
        <strain evidence="14">JCM 16545</strain>
    </source>
</reference>
<feature type="transmembrane region" description="Helical" evidence="9">
    <location>
        <begin position="201"/>
        <end position="221"/>
    </location>
</feature>
<keyword evidence="9" id="KW-0472">Membrane</keyword>
<feature type="transmembrane region" description="Helical" evidence="9">
    <location>
        <begin position="168"/>
        <end position="189"/>
    </location>
</feature>
<evidence type="ECO:0000259" key="12">
    <source>
        <dbReference type="Pfam" id="PF07730"/>
    </source>
</evidence>
<evidence type="ECO:0000256" key="1">
    <source>
        <dbReference type="ARBA" id="ARBA00000085"/>
    </source>
</evidence>
<dbReference type="InterPro" id="IPR003594">
    <property type="entry name" value="HATPase_dom"/>
</dbReference>
<evidence type="ECO:0000259" key="10">
    <source>
        <dbReference type="Pfam" id="PF02518"/>
    </source>
</evidence>
<name>A0ABW4X196_9BACT</name>
<dbReference type="InterPro" id="IPR050482">
    <property type="entry name" value="Sensor_HK_TwoCompSys"/>
</dbReference>
<keyword evidence="4" id="KW-0808">Transferase</keyword>
<dbReference type="Pfam" id="PF02518">
    <property type="entry name" value="HATPase_c"/>
    <property type="match status" value="1"/>
</dbReference>
<evidence type="ECO:0000256" key="2">
    <source>
        <dbReference type="ARBA" id="ARBA00012438"/>
    </source>
</evidence>
<evidence type="ECO:0000256" key="7">
    <source>
        <dbReference type="ARBA" id="ARBA00022840"/>
    </source>
</evidence>
<keyword evidence="6" id="KW-0418">Kinase</keyword>
<comment type="caution">
    <text evidence="13">The sequence shown here is derived from an EMBL/GenBank/DDBJ whole genome shotgun (WGS) entry which is preliminary data.</text>
</comment>
<evidence type="ECO:0000259" key="11">
    <source>
        <dbReference type="Pfam" id="PF07695"/>
    </source>
</evidence>
<feature type="transmembrane region" description="Helical" evidence="9">
    <location>
        <begin position="39"/>
        <end position="55"/>
    </location>
</feature>
<keyword evidence="8" id="KW-0902">Two-component regulatory system</keyword>
<dbReference type="Gene3D" id="3.30.565.10">
    <property type="entry name" value="Histidine kinase-like ATPase, C-terminal domain"/>
    <property type="match status" value="1"/>
</dbReference>
<feature type="domain" description="Histidine kinase/HSP90-like ATPase" evidence="10">
    <location>
        <begin position="366"/>
        <end position="449"/>
    </location>
</feature>
<dbReference type="InterPro" id="IPR036890">
    <property type="entry name" value="HATPase_C_sf"/>
</dbReference>
<feature type="domain" description="7TM-DISM receptor extracellular" evidence="11">
    <location>
        <begin position="10"/>
        <end position="222"/>
    </location>
</feature>
<dbReference type="Pfam" id="PF07695">
    <property type="entry name" value="7TMR-DISM_7TM"/>
    <property type="match status" value="1"/>
</dbReference>
<accession>A0ABW4X196</accession>
<evidence type="ECO:0000256" key="9">
    <source>
        <dbReference type="SAM" id="Phobius"/>
    </source>
</evidence>
<feature type="transmembrane region" description="Helical" evidence="9">
    <location>
        <begin position="14"/>
        <end position="32"/>
    </location>
</feature>
<gene>
    <name evidence="13" type="ORF">ACFSKU_17865</name>
</gene>
<organism evidence="13 14">
    <name type="scientific">Pontibacter silvestris</name>
    <dbReference type="NCBI Taxonomy" id="2305183"/>
    <lineage>
        <taxon>Bacteria</taxon>
        <taxon>Pseudomonadati</taxon>
        <taxon>Bacteroidota</taxon>
        <taxon>Cytophagia</taxon>
        <taxon>Cytophagales</taxon>
        <taxon>Hymenobacteraceae</taxon>
        <taxon>Pontibacter</taxon>
    </lineage>
</organism>
<evidence type="ECO:0000313" key="13">
    <source>
        <dbReference type="EMBL" id="MFD2068762.1"/>
    </source>
</evidence>
<evidence type="ECO:0000256" key="5">
    <source>
        <dbReference type="ARBA" id="ARBA00022741"/>
    </source>
</evidence>
<protein>
    <recommendedName>
        <fullName evidence="2">histidine kinase</fullName>
        <ecNumber evidence="2">2.7.13.3</ecNumber>
    </recommendedName>
</protein>
<dbReference type="RefSeq" id="WP_229959230.1">
    <property type="nucleotide sequence ID" value="NZ_JAJJWI010000004.1"/>
</dbReference>
<dbReference type="PANTHER" id="PTHR24421">
    <property type="entry name" value="NITRATE/NITRITE SENSOR PROTEIN NARX-RELATED"/>
    <property type="match status" value="1"/>
</dbReference>
<comment type="catalytic activity">
    <reaction evidence="1">
        <text>ATP + protein L-histidine = ADP + protein N-phospho-L-histidine.</text>
        <dbReference type="EC" id="2.7.13.3"/>
    </reaction>
</comment>
<keyword evidence="7" id="KW-0067">ATP-binding</keyword>
<evidence type="ECO:0000256" key="8">
    <source>
        <dbReference type="ARBA" id="ARBA00023012"/>
    </source>
</evidence>
<dbReference type="InterPro" id="IPR011712">
    <property type="entry name" value="Sig_transdc_His_kin_sub3_dim/P"/>
</dbReference>